<dbReference type="OrthoDB" id="1524207at2"/>
<name>A0A255YQM4_9PROT</name>
<gene>
    <name evidence="2" type="ORF">CHU95_20495</name>
</gene>
<accession>A0A255YQM4</accession>
<keyword evidence="1" id="KW-0732">Signal</keyword>
<dbReference type="Proteomes" id="UP000216998">
    <property type="component" value="Unassembled WGS sequence"/>
</dbReference>
<protein>
    <recommendedName>
        <fullName evidence="4">Secreted protein</fullName>
    </recommendedName>
</protein>
<sequence length="192" mass="20837">MHIRNILLPLSLLAALPAAAAPADDFLAALLPLCGKAFEGTITTNEGGAANDPFVGKRLVMHVRECKAGEVRIPLHVGEDRSRTWIVTRTANGLRLKHDHRHQDGTEDKVTQYGGDTIAAGTAARQDFPADAFSKTLFADNKLPPGAQQNVWALEQGQGRFTYELSRPGRVVRMVFDLTNPVSAPPAPWGHQ</sequence>
<evidence type="ECO:0008006" key="4">
    <source>
        <dbReference type="Google" id="ProtNLM"/>
    </source>
</evidence>
<evidence type="ECO:0000256" key="1">
    <source>
        <dbReference type="SAM" id="SignalP"/>
    </source>
</evidence>
<keyword evidence="3" id="KW-1185">Reference proteome</keyword>
<feature type="chain" id="PRO_5013259673" description="Secreted protein" evidence="1">
    <location>
        <begin position="21"/>
        <end position="192"/>
    </location>
</feature>
<proteinExistence type="predicted"/>
<reference evidence="2 3" key="1">
    <citation type="submission" date="2017-07" db="EMBL/GenBank/DDBJ databases">
        <title>Niveispirillum cyanobacteriorum sp. nov., isolated from cyanobacterial aggregates in a eutrophic lake.</title>
        <authorList>
            <person name="Cai H."/>
        </authorList>
    </citation>
    <scope>NUCLEOTIDE SEQUENCE [LARGE SCALE GENOMIC DNA]</scope>
    <source>
        <strain evidence="3">TH1-14</strain>
    </source>
</reference>
<comment type="caution">
    <text evidence="2">The sequence shown here is derived from an EMBL/GenBank/DDBJ whole genome shotgun (WGS) entry which is preliminary data.</text>
</comment>
<feature type="signal peptide" evidence="1">
    <location>
        <begin position="1"/>
        <end position="20"/>
    </location>
</feature>
<organism evidence="2 3">
    <name type="scientific">Niveispirillum lacus</name>
    <dbReference type="NCBI Taxonomy" id="1981099"/>
    <lineage>
        <taxon>Bacteria</taxon>
        <taxon>Pseudomonadati</taxon>
        <taxon>Pseudomonadota</taxon>
        <taxon>Alphaproteobacteria</taxon>
        <taxon>Rhodospirillales</taxon>
        <taxon>Azospirillaceae</taxon>
        <taxon>Niveispirillum</taxon>
    </lineage>
</organism>
<dbReference type="EMBL" id="NOXU01000032">
    <property type="protein sequence ID" value="OYQ31526.1"/>
    <property type="molecule type" value="Genomic_DNA"/>
</dbReference>
<evidence type="ECO:0000313" key="3">
    <source>
        <dbReference type="Proteomes" id="UP000216998"/>
    </source>
</evidence>
<evidence type="ECO:0000313" key="2">
    <source>
        <dbReference type="EMBL" id="OYQ31526.1"/>
    </source>
</evidence>
<dbReference type="AlphaFoldDB" id="A0A255YQM4"/>
<dbReference type="RefSeq" id="WP_094458208.1">
    <property type="nucleotide sequence ID" value="NZ_NOXU01000032.1"/>
</dbReference>